<dbReference type="AlphaFoldDB" id="L7LP41"/>
<organism evidence="3 4">
    <name type="scientific">Gordonia sihwensis NBRC 108236</name>
    <dbReference type="NCBI Taxonomy" id="1223544"/>
    <lineage>
        <taxon>Bacteria</taxon>
        <taxon>Bacillati</taxon>
        <taxon>Actinomycetota</taxon>
        <taxon>Actinomycetes</taxon>
        <taxon>Mycobacteriales</taxon>
        <taxon>Gordoniaceae</taxon>
        <taxon>Gordonia</taxon>
    </lineage>
</organism>
<dbReference type="Pfam" id="PF16127">
    <property type="entry name" value="DUF4839"/>
    <property type="match status" value="1"/>
</dbReference>
<evidence type="ECO:0000313" key="4">
    <source>
        <dbReference type="Proteomes" id="UP000035083"/>
    </source>
</evidence>
<name>L7LP41_9ACTN</name>
<feature type="transmembrane region" description="Helical" evidence="2">
    <location>
        <begin position="61"/>
        <end position="84"/>
    </location>
</feature>
<evidence type="ECO:0000313" key="3">
    <source>
        <dbReference type="EMBL" id="GAC62905.1"/>
    </source>
</evidence>
<reference evidence="3 4" key="1">
    <citation type="submission" date="2012-12" db="EMBL/GenBank/DDBJ databases">
        <title>Whole genome shotgun sequence of Gordonia sihwensis NBRC 108236.</title>
        <authorList>
            <person name="Yoshida I."/>
            <person name="Hosoyama A."/>
            <person name="Tsuchikane K."/>
            <person name="Ando Y."/>
            <person name="Baba S."/>
            <person name="Ohji S."/>
            <person name="Hamada M."/>
            <person name="Tamura T."/>
            <person name="Yamazoe A."/>
            <person name="Yamazaki S."/>
            <person name="Fujita N."/>
        </authorList>
    </citation>
    <scope>NUCLEOTIDE SEQUENCE [LARGE SCALE GENOMIC DNA]</scope>
    <source>
        <strain evidence="3 4">NBRC 108236</strain>
    </source>
</reference>
<protein>
    <recommendedName>
        <fullName evidence="5">DUF4839 domain-containing protein</fullName>
    </recommendedName>
</protein>
<proteinExistence type="predicted"/>
<dbReference type="InterPro" id="IPR032290">
    <property type="entry name" value="DUF4839"/>
</dbReference>
<keyword evidence="2" id="KW-1133">Transmembrane helix</keyword>
<keyword evidence="4" id="KW-1185">Reference proteome</keyword>
<evidence type="ECO:0000256" key="1">
    <source>
        <dbReference type="SAM" id="MobiDB-lite"/>
    </source>
</evidence>
<sequence length="249" mass="26474">MSMATDTGVTYETKTIRAVRGMESRIVKKWEADGWELVSQSPGMVQVEITFRRPRPKSRRLLWIIGGGVVVLVLAIIVTVGLVIEKNTAPANPAPGEATASPSGQPSAEATGEAASRSSTRDGEVLTPENSPEFAAVLAFTDYCSPDIAAFAAAHRGRTIVFPGSIAAMAPHGNAKTRYDILINAGDAASATGPAFQFRDENTLNDLHWVGPVPDTIGVGTNLDITAEVDRYEDRSCLLLLEPVATAVR</sequence>
<feature type="region of interest" description="Disordered" evidence="1">
    <location>
        <begin position="91"/>
        <end position="127"/>
    </location>
</feature>
<dbReference type="EMBL" id="BANU01000049">
    <property type="protein sequence ID" value="GAC62905.1"/>
    <property type="molecule type" value="Genomic_DNA"/>
</dbReference>
<keyword evidence="2" id="KW-0472">Membrane</keyword>
<dbReference type="Proteomes" id="UP000035083">
    <property type="component" value="Unassembled WGS sequence"/>
</dbReference>
<keyword evidence="2" id="KW-0812">Transmembrane</keyword>
<comment type="caution">
    <text evidence="3">The sequence shown here is derived from an EMBL/GenBank/DDBJ whole genome shotgun (WGS) entry which is preliminary data.</text>
</comment>
<accession>L7LP41</accession>
<evidence type="ECO:0008006" key="5">
    <source>
        <dbReference type="Google" id="ProtNLM"/>
    </source>
</evidence>
<dbReference type="eggNOG" id="ENOG503309G">
    <property type="taxonomic scope" value="Bacteria"/>
</dbReference>
<gene>
    <name evidence="3" type="ORF">GSI01S_49_00020</name>
</gene>
<evidence type="ECO:0000256" key="2">
    <source>
        <dbReference type="SAM" id="Phobius"/>
    </source>
</evidence>